<keyword evidence="13" id="KW-0496">Mitochondrion</keyword>
<dbReference type="GO" id="GO:0020037">
    <property type="term" value="F:heme binding"/>
    <property type="evidence" value="ECO:0007669"/>
    <property type="project" value="TreeGrafter"/>
</dbReference>
<evidence type="ECO:0000256" key="5">
    <source>
        <dbReference type="ARBA" id="ARBA00012505"/>
    </source>
</evidence>
<dbReference type="Pfam" id="PF03404">
    <property type="entry name" value="Mo-co_dimer"/>
    <property type="match status" value="2"/>
</dbReference>
<keyword evidence="11" id="KW-0560">Oxidoreductase</keyword>
<dbReference type="InterPro" id="IPR001199">
    <property type="entry name" value="Cyt_B5-like_heme/steroid-bd"/>
</dbReference>
<dbReference type="GO" id="GO:0005758">
    <property type="term" value="C:mitochondrial intermembrane space"/>
    <property type="evidence" value="ECO:0007669"/>
    <property type="project" value="UniProtKB-SubCell"/>
</dbReference>
<proteinExistence type="predicted"/>
<evidence type="ECO:0000256" key="16">
    <source>
        <dbReference type="SAM" id="Phobius"/>
    </source>
</evidence>
<dbReference type="GO" id="GO:0006790">
    <property type="term" value="P:sulfur compound metabolic process"/>
    <property type="evidence" value="ECO:0007669"/>
    <property type="project" value="TreeGrafter"/>
</dbReference>
<evidence type="ECO:0000313" key="19">
    <source>
        <dbReference type="Proteomes" id="UP000027002"/>
    </source>
</evidence>
<dbReference type="PANTHER" id="PTHR19372">
    <property type="entry name" value="SULFITE REDUCTASE"/>
    <property type="match status" value="1"/>
</dbReference>
<keyword evidence="10" id="KW-0479">Metal-binding</keyword>
<dbReference type="Gene3D" id="2.60.40.650">
    <property type="match status" value="1"/>
</dbReference>
<dbReference type="InterPro" id="IPR008335">
    <property type="entry name" value="Mopterin_OxRdtase_euk"/>
</dbReference>
<dbReference type="Gene3D" id="3.90.420.10">
    <property type="entry name" value="Oxidoreductase, molybdopterin-binding domain"/>
    <property type="match status" value="1"/>
</dbReference>
<dbReference type="PANTHER" id="PTHR19372:SF7">
    <property type="entry name" value="SULFITE OXIDASE, MITOCHONDRIAL"/>
    <property type="match status" value="1"/>
</dbReference>
<keyword evidence="16" id="KW-0472">Membrane</keyword>
<dbReference type="KEGG" id="uvi:66064026"/>
<gene>
    <name evidence="18" type="ORF">UV8b_03248</name>
</gene>
<evidence type="ECO:0000256" key="10">
    <source>
        <dbReference type="ARBA" id="ARBA00022723"/>
    </source>
</evidence>
<keyword evidence="9" id="KW-0349">Heme</keyword>
<evidence type="ECO:0000259" key="17">
    <source>
        <dbReference type="PROSITE" id="PS50255"/>
    </source>
</evidence>
<accession>A0A8E5MGK6</accession>
<feature type="region of interest" description="Disordered" evidence="15">
    <location>
        <begin position="600"/>
        <end position="623"/>
    </location>
</feature>
<dbReference type="GO" id="GO:0050464">
    <property type="term" value="F:nitrate reductase (NADPH) activity"/>
    <property type="evidence" value="ECO:0007669"/>
    <property type="project" value="UniProtKB-EC"/>
</dbReference>
<evidence type="ECO:0000256" key="4">
    <source>
        <dbReference type="ARBA" id="ARBA00004971"/>
    </source>
</evidence>
<dbReference type="PRINTS" id="PR00407">
    <property type="entry name" value="EUMOPTERIN"/>
</dbReference>
<dbReference type="InterPro" id="IPR000572">
    <property type="entry name" value="OxRdtase_Mopterin-bd_dom"/>
</dbReference>
<evidence type="ECO:0000256" key="15">
    <source>
        <dbReference type="SAM" id="MobiDB-lite"/>
    </source>
</evidence>
<dbReference type="Pfam" id="PF00174">
    <property type="entry name" value="Oxidored_molyb"/>
    <property type="match status" value="1"/>
</dbReference>
<keyword evidence="16" id="KW-0812">Transmembrane</keyword>
<feature type="compositionally biased region" description="Acidic residues" evidence="15">
    <location>
        <begin position="508"/>
        <end position="519"/>
    </location>
</feature>
<evidence type="ECO:0000256" key="2">
    <source>
        <dbReference type="ARBA" id="ARBA00001970"/>
    </source>
</evidence>
<comment type="cofactor">
    <cofactor evidence="2">
        <name>heme b</name>
        <dbReference type="ChEBI" id="CHEBI:60344"/>
    </cofactor>
</comment>
<dbReference type="SMART" id="SM01117">
    <property type="entry name" value="Cyt-b5"/>
    <property type="match status" value="1"/>
</dbReference>
<dbReference type="InterPro" id="IPR036400">
    <property type="entry name" value="Cyt_B5-like_heme/steroid_sf"/>
</dbReference>
<feature type="region of interest" description="Disordered" evidence="15">
    <location>
        <begin position="37"/>
        <end position="59"/>
    </location>
</feature>
<dbReference type="GO" id="GO:0030151">
    <property type="term" value="F:molybdenum ion binding"/>
    <property type="evidence" value="ECO:0007669"/>
    <property type="project" value="InterPro"/>
</dbReference>
<dbReference type="PROSITE" id="PS50255">
    <property type="entry name" value="CYTOCHROME_B5_2"/>
    <property type="match status" value="1"/>
</dbReference>
<dbReference type="InterPro" id="IPR005066">
    <property type="entry name" value="MoCF_OxRdtse_dimer"/>
</dbReference>
<keyword evidence="12" id="KW-0408">Iron</keyword>
<feature type="transmembrane region" description="Helical" evidence="16">
    <location>
        <begin position="75"/>
        <end position="95"/>
    </location>
</feature>
<name>A0A8E5MGK6_USTVR</name>
<evidence type="ECO:0000256" key="12">
    <source>
        <dbReference type="ARBA" id="ARBA00023004"/>
    </source>
</evidence>
<keyword evidence="19" id="KW-1185">Reference proteome</keyword>
<keyword evidence="16" id="KW-1133">Transmembrane helix</keyword>
<feature type="region of interest" description="Disordered" evidence="15">
    <location>
        <begin position="115"/>
        <end position="136"/>
    </location>
</feature>
<dbReference type="Pfam" id="PF00173">
    <property type="entry name" value="Cyt-b5"/>
    <property type="match status" value="1"/>
</dbReference>
<dbReference type="GO" id="GO:0008482">
    <property type="term" value="F:sulfite oxidase activity"/>
    <property type="evidence" value="ECO:0007669"/>
    <property type="project" value="UniProtKB-EC"/>
</dbReference>
<dbReference type="SUPFAM" id="SSF81296">
    <property type="entry name" value="E set domains"/>
    <property type="match status" value="2"/>
</dbReference>
<dbReference type="OrthoDB" id="10051395at2759"/>
<protein>
    <recommendedName>
        <fullName evidence="7">Nitrate reductase [NADPH]</fullName>
        <ecNumber evidence="6">1.7.1.3</ecNumber>
        <ecNumber evidence="5">1.8.3.1</ecNumber>
    </recommendedName>
</protein>
<dbReference type="FunFam" id="3.10.120.10:FF:000007">
    <property type="entry name" value="Sulfite oxidase, mitochondrial"/>
    <property type="match status" value="1"/>
</dbReference>
<evidence type="ECO:0000256" key="3">
    <source>
        <dbReference type="ARBA" id="ARBA00004569"/>
    </source>
</evidence>
<dbReference type="FunFam" id="3.90.420.10:FF:000002">
    <property type="entry name" value="sulfite oxidase, mitochondrial"/>
    <property type="match status" value="1"/>
</dbReference>
<dbReference type="Gene3D" id="3.10.120.10">
    <property type="entry name" value="Cytochrome b5-like heme/steroid binding domain"/>
    <property type="match status" value="1"/>
</dbReference>
<evidence type="ECO:0000256" key="11">
    <source>
        <dbReference type="ARBA" id="ARBA00023002"/>
    </source>
</evidence>
<keyword evidence="8" id="KW-0500">Molybdenum</keyword>
<evidence type="ECO:0000256" key="8">
    <source>
        <dbReference type="ARBA" id="ARBA00022505"/>
    </source>
</evidence>
<dbReference type="Proteomes" id="UP000027002">
    <property type="component" value="Chromosome 2"/>
</dbReference>
<dbReference type="EC" id="1.7.1.3" evidence="6"/>
<dbReference type="SUPFAM" id="SSF55856">
    <property type="entry name" value="Cytochrome b5-like heme/steroid binding domain"/>
    <property type="match status" value="1"/>
</dbReference>
<evidence type="ECO:0000256" key="6">
    <source>
        <dbReference type="ARBA" id="ARBA00012673"/>
    </source>
</evidence>
<evidence type="ECO:0000256" key="7">
    <source>
        <dbReference type="ARBA" id="ARBA00015499"/>
    </source>
</evidence>
<dbReference type="GeneID" id="66064026"/>
<dbReference type="InterPro" id="IPR036374">
    <property type="entry name" value="OxRdtase_Mopterin-bd_sf"/>
</dbReference>
<comment type="catalytic activity">
    <reaction evidence="14">
        <text>nitrite + NADP(+) + H2O = nitrate + NADPH + H(+)</text>
        <dbReference type="Rhea" id="RHEA:19061"/>
        <dbReference type="ChEBI" id="CHEBI:15377"/>
        <dbReference type="ChEBI" id="CHEBI:15378"/>
        <dbReference type="ChEBI" id="CHEBI:16301"/>
        <dbReference type="ChEBI" id="CHEBI:17632"/>
        <dbReference type="ChEBI" id="CHEBI:57783"/>
        <dbReference type="ChEBI" id="CHEBI:58349"/>
        <dbReference type="EC" id="1.7.1.3"/>
    </reaction>
</comment>
<dbReference type="EC" id="1.8.3.1" evidence="5"/>
<feature type="compositionally biased region" description="Low complexity" evidence="15">
    <location>
        <begin position="603"/>
        <end position="617"/>
    </location>
</feature>
<dbReference type="InterPro" id="IPR014756">
    <property type="entry name" value="Ig_E-set"/>
</dbReference>
<sequence>MNPRQPCQAAQQLLRLRTTAQLPLTWRTFSKCPRQRAFTSSVPGAARNGHSRDGGPTIRVPAETHRRSVRPRSRIAALAALAAGVGLLSIAFAFYPAPRTAFDAHYATAPPVAASSGFESQPCPSPLGPADNRDPKLPRFRITEVRKHGADSEHPWVIHADKVYDITDWIPAHPGGQVILQAAGGSIDPYWDIFTIHKSQYVHDILSQYLIGYVDQADLIDGKPAQDQIEDPFQHDPERHPSLVTRTAKPRNAEPPGEALGAHFLTPADLFYVRNHMWVPHVEQDQTDDHRLTVELLDGTIKEYTLGDLKTKFPRHKVTATLQCSGNRRSHMSRDSGRKANGLAWDAGAISNATWEGVLLSDVLAHAGLDLEEARNGLSETQHVHFTGLEAYGSSIPIKKAVDPLGDVLLAYGMNEKPLPRDHGSPLRAIVPGYVAARSVKWLNRIALSDEESTSQWQRKDYKCFGPNETKVDWDAAPAIQELPVQSAITTLQLGKRVGSKAEPDALANDEQDGDDGDDGSSGTPGRRVALSGYAFSGGGRSIIRVDVSLDGGASWDQARLLPDCVSKNGTPSPCHGHGAWSWKRWTYDGSIPLDKFTENPGPAAQDAASAAANAPSRRARQQRCTTVLVKATDDAYNTQPESHAATWNLRGNLATAWHKVQVCADCSRASAGAKHAHEKP</sequence>
<evidence type="ECO:0000313" key="18">
    <source>
        <dbReference type="EMBL" id="QUC19007.1"/>
    </source>
</evidence>
<comment type="subcellular location">
    <subcellularLocation>
        <location evidence="3">Mitochondrion intermembrane space</location>
    </subcellularLocation>
</comment>
<feature type="region of interest" description="Disordered" evidence="15">
    <location>
        <begin position="505"/>
        <end position="528"/>
    </location>
</feature>
<dbReference type="EMBL" id="CP072754">
    <property type="protein sequence ID" value="QUC19007.1"/>
    <property type="molecule type" value="Genomic_DNA"/>
</dbReference>
<dbReference type="SUPFAM" id="SSF56524">
    <property type="entry name" value="Oxidoreductase molybdopterin-binding domain"/>
    <property type="match status" value="1"/>
</dbReference>
<evidence type="ECO:0000256" key="9">
    <source>
        <dbReference type="ARBA" id="ARBA00022617"/>
    </source>
</evidence>
<comment type="cofactor">
    <cofactor evidence="1">
        <name>Mo-molybdopterin</name>
        <dbReference type="ChEBI" id="CHEBI:71302"/>
    </cofactor>
</comment>
<comment type="pathway">
    <text evidence="4">Energy metabolism; sulfur metabolism.</text>
</comment>
<organism evidence="18 19">
    <name type="scientific">Ustilaginoidea virens</name>
    <name type="common">Rice false smut fungus</name>
    <name type="synonym">Villosiclava virens</name>
    <dbReference type="NCBI Taxonomy" id="1159556"/>
    <lineage>
        <taxon>Eukaryota</taxon>
        <taxon>Fungi</taxon>
        <taxon>Dikarya</taxon>
        <taxon>Ascomycota</taxon>
        <taxon>Pezizomycotina</taxon>
        <taxon>Sordariomycetes</taxon>
        <taxon>Hypocreomycetidae</taxon>
        <taxon>Hypocreales</taxon>
        <taxon>Clavicipitaceae</taxon>
        <taxon>Ustilaginoidea</taxon>
    </lineage>
</organism>
<evidence type="ECO:0000256" key="14">
    <source>
        <dbReference type="ARBA" id="ARBA00049155"/>
    </source>
</evidence>
<reference evidence="18" key="1">
    <citation type="submission" date="2020-03" db="EMBL/GenBank/DDBJ databases">
        <title>A mixture of massive structural variations and highly conserved coding sequences in Ustilaginoidea virens genome.</title>
        <authorList>
            <person name="Zhang K."/>
            <person name="Zhao Z."/>
            <person name="Zhang Z."/>
            <person name="Li Y."/>
            <person name="Hsiang T."/>
            <person name="Sun W."/>
        </authorList>
    </citation>
    <scope>NUCLEOTIDE SEQUENCE</scope>
    <source>
        <strain evidence="18">UV-8b</strain>
    </source>
</reference>
<evidence type="ECO:0000256" key="13">
    <source>
        <dbReference type="ARBA" id="ARBA00023128"/>
    </source>
</evidence>
<evidence type="ECO:0000256" key="1">
    <source>
        <dbReference type="ARBA" id="ARBA00001924"/>
    </source>
</evidence>
<dbReference type="RefSeq" id="XP_042996680.1">
    <property type="nucleotide sequence ID" value="XM_043140746.1"/>
</dbReference>
<dbReference type="GO" id="GO:0043546">
    <property type="term" value="F:molybdopterin cofactor binding"/>
    <property type="evidence" value="ECO:0007669"/>
    <property type="project" value="TreeGrafter"/>
</dbReference>
<feature type="domain" description="Cytochrome b5 heme-binding" evidence="17">
    <location>
        <begin position="137"/>
        <end position="215"/>
    </location>
</feature>
<dbReference type="AlphaFoldDB" id="A0A8E5MGK6"/>